<dbReference type="AlphaFoldDB" id="A0AAV5T535"/>
<comment type="caution">
    <text evidence="1">The sequence shown here is derived from an EMBL/GenBank/DDBJ whole genome shotgun (WGS) entry which is preliminary data.</text>
</comment>
<sequence length="114" mass="12656">VTSGAAIQGKRITSCLKTSSIVISYLSQPRINTRFLNLACLTYPQESQFHNITHPLSFDLISSTFSPHLTHFDRPDSGWGSTSWNSSSEIADKLVSETSAVLQKAFKDGTQFRF</sequence>
<evidence type="ECO:0000313" key="1">
    <source>
        <dbReference type="EMBL" id="GMS90082.1"/>
    </source>
</evidence>
<organism evidence="1 2">
    <name type="scientific">Pristionchus entomophagus</name>
    <dbReference type="NCBI Taxonomy" id="358040"/>
    <lineage>
        <taxon>Eukaryota</taxon>
        <taxon>Metazoa</taxon>
        <taxon>Ecdysozoa</taxon>
        <taxon>Nematoda</taxon>
        <taxon>Chromadorea</taxon>
        <taxon>Rhabditida</taxon>
        <taxon>Rhabditina</taxon>
        <taxon>Diplogasteromorpha</taxon>
        <taxon>Diplogasteroidea</taxon>
        <taxon>Neodiplogasteridae</taxon>
        <taxon>Pristionchus</taxon>
    </lineage>
</organism>
<protein>
    <submittedName>
        <fullName evidence="1">Uncharacterized protein</fullName>
    </submittedName>
</protein>
<gene>
    <name evidence="1" type="ORF">PENTCL1PPCAC_12257</name>
</gene>
<name>A0AAV5T535_9BILA</name>
<evidence type="ECO:0000313" key="2">
    <source>
        <dbReference type="Proteomes" id="UP001432027"/>
    </source>
</evidence>
<proteinExistence type="predicted"/>
<keyword evidence="2" id="KW-1185">Reference proteome</keyword>
<feature type="non-terminal residue" evidence="1">
    <location>
        <position position="1"/>
    </location>
</feature>
<accession>A0AAV5T535</accession>
<reference evidence="1" key="1">
    <citation type="submission" date="2023-10" db="EMBL/GenBank/DDBJ databases">
        <title>Genome assembly of Pristionchus species.</title>
        <authorList>
            <person name="Yoshida K."/>
            <person name="Sommer R.J."/>
        </authorList>
    </citation>
    <scope>NUCLEOTIDE SEQUENCE</scope>
    <source>
        <strain evidence="1">RS0144</strain>
    </source>
</reference>
<dbReference type="Proteomes" id="UP001432027">
    <property type="component" value="Unassembled WGS sequence"/>
</dbReference>
<dbReference type="EMBL" id="BTSX01000003">
    <property type="protein sequence ID" value="GMS90082.1"/>
    <property type="molecule type" value="Genomic_DNA"/>
</dbReference>